<evidence type="ECO:0000313" key="2">
    <source>
        <dbReference type="EMBL" id="CAH1711742.1"/>
    </source>
</evidence>
<dbReference type="Pfam" id="PF08168">
    <property type="entry name" value="NOL11_N"/>
    <property type="match status" value="1"/>
</dbReference>
<proteinExistence type="predicted"/>
<reference evidence="2" key="2">
    <citation type="submission" date="2022-10" db="EMBL/GenBank/DDBJ databases">
        <authorList>
            <consortium name="ENA_rothamsted_submissions"/>
            <consortium name="culmorum"/>
            <person name="King R."/>
        </authorList>
    </citation>
    <scope>NUCLEOTIDE SEQUENCE</scope>
</reference>
<dbReference type="InterPro" id="IPR042859">
    <property type="entry name" value="NOL11"/>
</dbReference>
<dbReference type="GO" id="GO:0005730">
    <property type="term" value="C:nucleolus"/>
    <property type="evidence" value="ECO:0007669"/>
    <property type="project" value="TreeGrafter"/>
</dbReference>
<keyword evidence="3" id="KW-1185">Reference proteome</keyword>
<sequence length="546" mass="62261">MIKLDTSFSLGSIIESNFLGISNDGEPDNVIVTLSKNMVTCFHMPSQNQVHCWSSSDKLSSGVIFDSLTNCYYGVFNYTRIGKWSQTSSMMKDMKKFNFTSKIIKLLTRLDYKGAVAVFENGHCECLNEAIGNRKKTRVAVINDGETIELAKLCIFRTKAICIIVSVDNKNIKTLRSVPLEDTFLPINLQISFKNKTDKLLGYCIRENSNSLNIVTFWSNGYLYSNELYTESNSNDFPGKQLTEITLVNLKKQVTLIQLSSDCIGLYGAEPKGDGAALVVYNFHYNMVVAVQHFRIYTNPPNLWSFGNHLLLVTGQNLAVIPFTCERNNLSLLMDNNLIKINDKYEEIEWDSYAKQQCVDTISASALSQSKLNEMIITDHIKNKKDKSLIRLLMENNDISDTSLVEILSYCSLNTSKHSNLLSKLFAYPPLNKPSCLRRQLPFENMLIILNTLYSLMKEKLIEERLVDWMTLLIDCSYQQLLLSNDPNVLELIVKIQKDINSKCDYLDSVNNMNYTMRVIKSKNVNSKKRDGPVNNLYKIEKINLY</sequence>
<dbReference type="PANTHER" id="PTHR15633:SF2">
    <property type="entry name" value="NUCLEOLAR PROTEIN 11"/>
    <property type="match status" value="1"/>
</dbReference>
<reference evidence="2" key="1">
    <citation type="submission" date="2022-02" db="EMBL/GenBank/DDBJ databases">
        <authorList>
            <person name="King R."/>
        </authorList>
    </citation>
    <scope>NUCLEOTIDE SEQUENCE</scope>
</reference>
<organism evidence="2 3">
    <name type="scientific">Aphis gossypii</name>
    <name type="common">Cotton aphid</name>
    <dbReference type="NCBI Taxonomy" id="80765"/>
    <lineage>
        <taxon>Eukaryota</taxon>
        <taxon>Metazoa</taxon>
        <taxon>Ecdysozoa</taxon>
        <taxon>Arthropoda</taxon>
        <taxon>Hexapoda</taxon>
        <taxon>Insecta</taxon>
        <taxon>Pterygota</taxon>
        <taxon>Neoptera</taxon>
        <taxon>Paraneoptera</taxon>
        <taxon>Hemiptera</taxon>
        <taxon>Sternorrhyncha</taxon>
        <taxon>Aphidomorpha</taxon>
        <taxon>Aphidoidea</taxon>
        <taxon>Aphididae</taxon>
        <taxon>Aphidini</taxon>
        <taxon>Aphis</taxon>
        <taxon>Aphis</taxon>
    </lineage>
</organism>
<dbReference type="InterPro" id="IPR012584">
    <property type="entry name" value="NOL11_N"/>
</dbReference>
<dbReference type="PANTHER" id="PTHR15633">
    <property type="entry name" value="NUCLEOLAR PROTEIN 11"/>
    <property type="match status" value="1"/>
</dbReference>
<feature type="domain" description="Nucleolar protein 11 N-terminal" evidence="1">
    <location>
        <begin position="1"/>
        <end position="323"/>
    </location>
</feature>
<dbReference type="EMBL" id="OU899034">
    <property type="protein sequence ID" value="CAH1711742.1"/>
    <property type="molecule type" value="Genomic_DNA"/>
</dbReference>
<gene>
    <name evidence="2" type="ORF">APHIGO_LOCUS1714</name>
</gene>
<name>A0A9P0NDI9_APHGO</name>
<dbReference type="GO" id="GO:0003723">
    <property type="term" value="F:RNA binding"/>
    <property type="evidence" value="ECO:0007669"/>
    <property type="project" value="TreeGrafter"/>
</dbReference>
<protein>
    <recommendedName>
        <fullName evidence="1">Nucleolar protein 11 N-terminal domain-containing protein</fullName>
    </recommendedName>
</protein>
<evidence type="ECO:0000313" key="3">
    <source>
        <dbReference type="Proteomes" id="UP001154329"/>
    </source>
</evidence>
<evidence type="ECO:0000259" key="1">
    <source>
        <dbReference type="Pfam" id="PF08168"/>
    </source>
</evidence>
<dbReference type="Proteomes" id="UP001154329">
    <property type="component" value="Chromosome 1"/>
</dbReference>
<dbReference type="AlphaFoldDB" id="A0A9P0NDI9"/>
<accession>A0A9P0NDI9</accession>
<dbReference type="GO" id="GO:0030490">
    <property type="term" value="P:maturation of SSU-rRNA"/>
    <property type="evidence" value="ECO:0007669"/>
    <property type="project" value="InterPro"/>
</dbReference>